<dbReference type="Pfam" id="PF00830">
    <property type="entry name" value="Ribosomal_L28"/>
    <property type="match status" value="1"/>
</dbReference>
<dbReference type="GO" id="GO:0005840">
    <property type="term" value="C:ribosome"/>
    <property type="evidence" value="ECO:0007669"/>
    <property type="project" value="UniProtKB-KW"/>
</dbReference>
<evidence type="ECO:0000313" key="5">
    <source>
        <dbReference type="Proteomes" id="UP000229782"/>
    </source>
</evidence>
<dbReference type="Proteomes" id="UP000229782">
    <property type="component" value="Unassembled WGS sequence"/>
</dbReference>
<proteinExistence type="inferred from homology"/>
<dbReference type="PANTHER" id="PTHR39080:SF1">
    <property type="entry name" value="LARGE RIBOSOMAL SUBUNIT PROTEIN BL28A"/>
    <property type="match status" value="1"/>
</dbReference>
<dbReference type="GO" id="GO:1990904">
    <property type="term" value="C:ribonucleoprotein complex"/>
    <property type="evidence" value="ECO:0007669"/>
    <property type="project" value="UniProtKB-KW"/>
</dbReference>
<protein>
    <submittedName>
        <fullName evidence="4">50S ribosomal protein L28</fullName>
    </submittedName>
</protein>
<dbReference type="InterPro" id="IPR034704">
    <property type="entry name" value="Ribosomal_bL28/bL31-like_sf"/>
</dbReference>
<organism evidence="4 5">
    <name type="scientific">Candidatus Magasanikbacteria bacterium CG11_big_fil_rev_8_21_14_0_20_43_7</name>
    <dbReference type="NCBI Taxonomy" id="1974654"/>
    <lineage>
        <taxon>Bacteria</taxon>
        <taxon>Candidatus Magasanikiibacteriota</taxon>
    </lineage>
</organism>
<dbReference type="InterPro" id="IPR026569">
    <property type="entry name" value="Ribosomal_bL28"/>
</dbReference>
<dbReference type="InterPro" id="IPR037147">
    <property type="entry name" value="Ribosomal_bL28_sf"/>
</dbReference>
<comment type="caution">
    <text evidence="4">The sequence shown here is derived from an EMBL/GenBank/DDBJ whole genome shotgun (WGS) entry which is preliminary data.</text>
</comment>
<keyword evidence="2 4" id="KW-0689">Ribosomal protein</keyword>
<name>A0A2H0N282_9BACT</name>
<reference evidence="4 5" key="1">
    <citation type="submission" date="2017-09" db="EMBL/GenBank/DDBJ databases">
        <title>Depth-based differentiation of microbial function through sediment-hosted aquifers and enrichment of novel symbionts in the deep terrestrial subsurface.</title>
        <authorList>
            <person name="Probst A.J."/>
            <person name="Ladd B."/>
            <person name="Jarett J.K."/>
            <person name="Geller-Mcgrath D.E."/>
            <person name="Sieber C.M."/>
            <person name="Emerson J.B."/>
            <person name="Anantharaman K."/>
            <person name="Thomas B.C."/>
            <person name="Malmstrom R."/>
            <person name="Stieglmeier M."/>
            <person name="Klingl A."/>
            <person name="Woyke T."/>
            <person name="Ryan C.M."/>
            <person name="Banfield J.F."/>
        </authorList>
    </citation>
    <scope>NUCLEOTIDE SEQUENCE [LARGE SCALE GENOMIC DNA]</scope>
    <source>
        <strain evidence="4">CG11_big_fil_rev_8_21_14_0_20_43_7</strain>
    </source>
</reference>
<dbReference type="Gene3D" id="2.30.170.40">
    <property type="entry name" value="Ribosomal protein L28/L24"/>
    <property type="match status" value="1"/>
</dbReference>
<sequence>MALKCEICGKGAIRAANRSHSKTKTLRRQKPNLQKMNGKKVCTRCIRTASKVAKGSNASKGTNVVEVANVANATMV</sequence>
<evidence type="ECO:0000313" key="4">
    <source>
        <dbReference type="EMBL" id="PIR03014.1"/>
    </source>
</evidence>
<comment type="similarity">
    <text evidence="1">Belongs to the bacterial ribosomal protein bL28 family.</text>
</comment>
<evidence type="ECO:0000256" key="1">
    <source>
        <dbReference type="ARBA" id="ARBA00008760"/>
    </source>
</evidence>
<dbReference type="EMBL" id="PCWM01000059">
    <property type="protein sequence ID" value="PIR03014.1"/>
    <property type="molecule type" value="Genomic_DNA"/>
</dbReference>
<dbReference type="SUPFAM" id="SSF143800">
    <property type="entry name" value="L28p-like"/>
    <property type="match status" value="1"/>
</dbReference>
<evidence type="ECO:0000256" key="3">
    <source>
        <dbReference type="ARBA" id="ARBA00023274"/>
    </source>
</evidence>
<gene>
    <name evidence="4" type="ORF">COV60_02550</name>
</gene>
<evidence type="ECO:0000256" key="2">
    <source>
        <dbReference type="ARBA" id="ARBA00022980"/>
    </source>
</evidence>
<dbReference type="AlphaFoldDB" id="A0A2H0N282"/>
<dbReference type="InterPro" id="IPR050096">
    <property type="entry name" value="Bacterial_rp_bL28"/>
</dbReference>
<dbReference type="GO" id="GO:0003735">
    <property type="term" value="F:structural constituent of ribosome"/>
    <property type="evidence" value="ECO:0007669"/>
    <property type="project" value="InterPro"/>
</dbReference>
<accession>A0A2H0N282</accession>
<keyword evidence="3" id="KW-0687">Ribonucleoprotein</keyword>
<dbReference type="PANTHER" id="PTHR39080">
    <property type="entry name" value="50S RIBOSOMAL PROTEIN L28"/>
    <property type="match status" value="1"/>
</dbReference>